<gene>
    <name evidence="24" type="ORF">Fcan01_22638</name>
</gene>
<dbReference type="GO" id="GO:0035097">
    <property type="term" value="C:histone methyltransferase complex"/>
    <property type="evidence" value="ECO:0007669"/>
    <property type="project" value="TreeGrafter"/>
</dbReference>
<keyword evidence="6" id="KW-0479">Metal-binding</keyword>
<keyword evidence="14" id="KW-0804">Transcription</keyword>
<dbReference type="CDD" id="cd15506">
    <property type="entry name" value="PHD1_KMT2A_like"/>
    <property type="match status" value="1"/>
</dbReference>
<dbReference type="InterPro" id="IPR002219">
    <property type="entry name" value="PKC_DAG/PE"/>
</dbReference>
<dbReference type="PROSITE" id="PS50016">
    <property type="entry name" value="ZF_PHD_2"/>
    <property type="match status" value="2"/>
</dbReference>
<dbReference type="Pfam" id="PF00628">
    <property type="entry name" value="PHD"/>
    <property type="match status" value="1"/>
</dbReference>
<keyword evidence="8 17" id="KW-0863">Zinc-finger</keyword>
<dbReference type="SUPFAM" id="SSF82199">
    <property type="entry name" value="SET domain"/>
    <property type="match status" value="1"/>
</dbReference>
<dbReference type="GO" id="GO:0045893">
    <property type="term" value="P:positive regulation of DNA-templated transcription"/>
    <property type="evidence" value="ECO:0007669"/>
    <property type="project" value="TreeGrafter"/>
</dbReference>
<keyword evidence="15" id="KW-0539">Nucleus</keyword>
<keyword evidence="10" id="KW-0156">Chromatin regulator</keyword>
<dbReference type="Gene3D" id="2.170.270.10">
    <property type="entry name" value="SET domain"/>
    <property type="match status" value="1"/>
</dbReference>
<feature type="domain" description="SET" evidence="21">
    <location>
        <begin position="1516"/>
        <end position="1632"/>
    </location>
</feature>
<dbReference type="SMART" id="SM00317">
    <property type="entry name" value="SET"/>
    <property type="match status" value="1"/>
</dbReference>
<keyword evidence="11" id="KW-0805">Transcription regulation</keyword>
<feature type="domain" description="Post-SET" evidence="22">
    <location>
        <begin position="1638"/>
        <end position="1654"/>
    </location>
</feature>
<evidence type="ECO:0000256" key="12">
    <source>
        <dbReference type="ARBA" id="ARBA00023117"/>
    </source>
</evidence>
<evidence type="ECO:0000259" key="19">
    <source>
        <dbReference type="PROSITE" id="PS50016"/>
    </source>
</evidence>
<evidence type="ECO:0000256" key="7">
    <source>
        <dbReference type="ARBA" id="ARBA00022737"/>
    </source>
</evidence>
<feature type="domain" description="PHD-type" evidence="23">
    <location>
        <begin position="1060"/>
        <end position="1168"/>
    </location>
</feature>
<evidence type="ECO:0000256" key="8">
    <source>
        <dbReference type="ARBA" id="ARBA00022771"/>
    </source>
</evidence>
<dbReference type="PANTHER" id="PTHR45838">
    <property type="entry name" value="HISTONE-LYSINE-N-METHYLTRANSFERASE 2 KMT2 FAMILY MEMBER"/>
    <property type="match status" value="1"/>
</dbReference>
<dbReference type="PROSITE" id="PS50868">
    <property type="entry name" value="POST_SET"/>
    <property type="match status" value="1"/>
</dbReference>
<accession>A0A226DBU2</accession>
<evidence type="ECO:0000256" key="13">
    <source>
        <dbReference type="ARBA" id="ARBA00023125"/>
    </source>
</evidence>
<keyword evidence="4 24" id="KW-0808">Transferase</keyword>
<dbReference type="GO" id="GO:0042800">
    <property type="term" value="F:histone H3K4 methyltransferase activity"/>
    <property type="evidence" value="ECO:0007669"/>
    <property type="project" value="TreeGrafter"/>
</dbReference>
<dbReference type="PROSITE" id="PS50081">
    <property type="entry name" value="ZF_DAG_PE_2"/>
    <property type="match status" value="1"/>
</dbReference>
<dbReference type="PANTHER" id="PTHR45838:SF4">
    <property type="entry name" value="HISTONE-LYSINE N-METHYLTRANSFERASE TRITHORAX"/>
    <property type="match status" value="1"/>
</dbReference>
<dbReference type="OrthoDB" id="308383at2759"/>
<sequence length="1654" mass="184285">MAPVRKRSALLKKNPTAFVSYKEAKTSGPAALKVKATHIQIVAQFANRGRYHPRENEEQGSSSSAATMTPPPVLERQDGVPTSPSVPAPNYRRSGRVPKRKRLSTSPEQVGRQALGKVAKGIEGTIQSKLVSRNSSPSAEKSGKEDGGGRDQEIKVSTPITPKFFEGKEEFGAALMILVEPEQSSRNYSDIPVEHGWLQCGICCKLSEINLATAKLSDSKKYGAFLCGQCVPFLNKLTIIAKKAMALTCLGANGNCQFPAASSCEACFIHNCLLLLDFTDELYFKLWRAVPPAALINVPHVPPSVKRYEETRGKILWVSRLDGSILHAASKLERGKANNKGTIAAAAVEAQDDEDNEKHQINLPLRVGQGRVEKKKPGRPRMKRNLNAKTEPILLKTEDAKTDADIQVVTEGRQIGRTRGRQENNITAGANIVANNSATITTIKEEFGTVNVSEKGEDASVSEQSQEPEPESMVKVFPPLNPSSSSASELVGEKVLAKYGYPVVVVPGSEPPTPLCFSCGSAGINQLVYCSSCCEPFHPYCSDDDALLTAYLAEVSLRPTITGGLVHKFRKWKCSQCLTCSHCGCGRRDGEDDFIACSLCASSFHLRCTRKMPLKPATSGRNWVCVTCLHCSSCQIPLRSKNMQHLRKLGTAMSEILCLECFKRRRQGSFCPVCFVCYDDNDWDSKMMECDKCKRWIHAQCEELNDEKYYVLSALPEAIVYVCRLCHPPISTVGWRFAIESDLVEGCLRVLDLFQKKVVGVTRKRRALSFSVDEEDGALSKGISPYFSPIILSSTATVESGSLPLHEKNNGTPTSCRETTSPSNKQQEQPRRQPILRTTPLPRLSPDENSLIQRYNIRPCIIRLSDLDITVRRRGLIAKEEEEQETLPPPCSNPGEVTPIKNRQSLVTSPITAICTPSKMSTPHRVTTSFTEAVKASAPLWRSGVRTFRSISLALLPPFFADLKKTSPLSEEEEGEPDASKFVSYFEDTLKQVFPWWRDDLKELIKRVDDDGLGSSGGSSDNASVASENMKPSDPMKEELLPEAAVLTQCYWDEGHWMDGRACSLCHELGDFPFNSSGRLLNVNPEEWVHVNCAIWSSEVWEEEDGALQQVEVALLRGRRTPCDLCSRMGASLNCCAGSCRVCFHFTCAMQSGCILQADKSVFCSNHTRLAKGQVQLDMHVTRKVYVSSLTSARRSKELVLPSSRLRIFVGSSRVDRLGSVVPISVINLGSKKNECQEKEEAEHTQSTVLQPVNFRVAYLRLVKPIEEGGGKYVVTRWQSVLNKFGDFRSSGNDSWKEPSNFNVVIDHTKRRDLIQLRLKEAQAFWSWSRNANKFIDEFNMEWAPVYTNPSTTAASRRTKKRRRSSKNNTVDNPSSCSSSQSQSQVYRASLEWVPPPKSRPEEEMLLHTLSSPRLCFLIEQLPGVEDVGPYTFRYVDPARAPEDVPACPTSSGCSRSEPFVSRRPHDMFNWLRSTHRKPPKQHLTGGGVSTSEETVKSKGLPLAMRFRNLRERATKDLVVLPSHIHGRGLFAQRDIEVGEMLIEYAGEMIRSVLCDVRERKYELFGIGCYMFRVNRSHVVDATMKGNAARFINHSCDPNCESKAVKIFGKDHILIFALKNIGRGEELTYDYKFEREVNKLPCSCGSRKCRRFLN</sequence>
<dbReference type="InterPro" id="IPR001214">
    <property type="entry name" value="SET_dom"/>
</dbReference>
<feature type="compositionally biased region" description="Basic residues" evidence="18">
    <location>
        <begin position="93"/>
        <end position="103"/>
    </location>
</feature>
<evidence type="ECO:0000256" key="1">
    <source>
        <dbReference type="ARBA" id="ARBA00004123"/>
    </source>
</evidence>
<keyword evidence="7" id="KW-0677">Repeat</keyword>
<feature type="domain" description="PHD-type" evidence="19">
    <location>
        <begin position="577"/>
        <end position="631"/>
    </location>
</feature>
<evidence type="ECO:0000256" key="18">
    <source>
        <dbReference type="SAM" id="MobiDB-lite"/>
    </source>
</evidence>
<evidence type="ECO:0000256" key="14">
    <source>
        <dbReference type="ARBA" id="ARBA00023163"/>
    </source>
</evidence>
<evidence type="ECO:0000256" key="3">
    <source>
        <dbReference type="ARBA" id="ARBA00022603"/>
    </source>
</evidence>
<feature type="region of interest" description="Disordered" evidence="18">
    <location>
        <begin position="1012"/>
        <end position="1036"/>
    </location>
</feature>
<dbReference type="GO" id="GO:0032259">
    <property type="term" value="P:methylation"/>
    <property type="evidence" value="ECO:0007669"/>
    <property type="project" value="UniProtKB-KW"/>
</dbReference>
<evidence type="ECO:0000256" key="17">
    <source>
        <dbReference type="PROSITE-ProRule" id="PRU00146"/>
    </source>
</evidence>
<dbReference type="FunFam" id="2.170.270.10:FF:000004">
    <property type="entry name" value="Histone-lysine N-methyltransferase"/>
    <property type="match status" value="1"/>
</dbReference>
<dbReference type="Gene3D" id="3.30.40.10">
    <property type="entry name" value="Zinc/RING finger domain, C3HC4 (zinc finger)"/>
    <property type="match status" value="3"/>
</dbReference>
<dbReference type="CDD" id="cd15508">
    <property type="entry name" value="PHD3_KMT2A_like"/>
    <property type="match status" value="1"/>
</dbReference>
<dbReference type="InterPro" id="IPR034732">
    <property type="entry name" value="EPHD"/>
</dbReference>
<dbReference type="OMA" id="EMIMEYT"/>
<dbReference type="Proteomes" id="UP000198287">
    <property type="component" value="Unassembled WGS sequence"/>
</dbReference>
<keyword evidence="13" id="KW-0238">DNA-binding</keyword>
<evidence type="ECO:0000256" key="15">
    <source>
        <dbReference type="ARBA" id="ARBA00023242"/>
    </source>
</evidence>
<dbReference type="SMART" id="SM00508">
    <property type="entry name" value="PostSET"/>
    <property type="match status" value="1"/>
</dbReference>
<evidence type="ECO:0000259" key="22">
    <source>
        <dbReference type="PROSITE" id="PS50868"/>
    </source>
</evidence>
<feature type="domain" description="PHD-type" evidence="19">
    <location>
        <begin position="671"/>
        <end position="729"/>
    </location>
</feature>
<organism evidence="24 25">
    <name type="scientific">Folsomia candida</name>
    <name type="common">Springtail</name>
    <dbReference type="NCBI Taxonomy" id="158441"/>
    <lineage>
        <taxon>Eukaryota</taxon>
        <taxon>Metazoa</taxon>
        <taxon>Ecdysozoa</taxon>
        <taxon>Arthropoda</taxon>
        <taxon>Hexapoda</taxon>
        <taxon>Collembola</taxon>
        <taxon>Entomobryomorpha</taxon>
        <taxon>Isotomoidea</taxon>
        <taxon>Isotomidae</taxon>
        <taxon>Proisotominae</taxon>
        <taxon>Folsomia</taxon>
    </lineage>
</organism>
<dbReference type="GO" id="GO:0008270">
    <property type="term" value="F:zinc ion binding"/>
    <property type="evidence" value="ECO:0007669"/>
    <property type="project" value="UniProtKB-KW"/>
</dbReference>
<feature type="region of interest" description="Disordered" evidence="18">
    <location>
        <begin position="801"/>
        <end position="844"/>
    </location>
</feature>
<keyword evidence="9" id="KW-0862">Zinc</keyword>
<dbReference type="GO" id="GO:0098687">
    <property type="term" value="C:chromosomal region"/>
    <property type="evidence" value="ECO:0007669"/>
    <property type="project" value="UniProtKB-ARBA"/>
</dbReference>
<feature type="compositionally biased region" description="Basic and acidic residues" evidence="18">
    <location>
        <begin position="141"/>
        <end position="154"/>
    </location>
</feature>
<dbReference type="EMBL" id="LNIX01000025">
    <property type="protein sequence ID" value="OXA42600.1"/>
    <property type="molecule type" value="Genomic_DNA"/>
</dbReference>
<evidence type="ECO:0000259" key="21">
    <source>
        <dbReference type="PROSITE" id="PS50280"/>
    </source>
</evidence>
<feature type="compositionally biased region" description="Basic residues" evidence="18">
    <location>
        <begin position="1357"/>
        <end position="1366"/>
    </location>
</feature>
<keyword evidence="5" id="KW-0949">S-adenosyl-L-methionine</keyword>
<comment type="subcellular location">
    <subcellularLocation>
        <location evidence="1">Nucleus</location>
    </subcellularLocation>
</comment>
<evidence type="ECO:0000256" key="5">
    <source>
        <dbReference type="ARBA" id="ARBA00022691"/>
    </source>
</evidence>
<dbReference type="EC" id="2.1.1.355" evidence="2"/>
<feature type="region of interest" description="Disordered" evidence="18">
    <location>
        <begin position="46"/>
        <end position="155"/>
    </location>
</feature>
<feature type="region of interest" description="Disordered" evidence="18">
    <location>
        <begin position="1351"/>
        <end position="1383"/>
    </location>
</feature>
<feature type="compositionally biased region" description="Polar residues" evidence="18">
    <location>
        <begin position="125"/>
        <end position="139"/>
    </location>
</feature>
<protein>
    <recommendedName>
        <fullName evidence="16">Histone-lysine N-methyltransferase trithorax</fullName>
        <ecNumber evidence="2">2.1.1.355</ecNumber>
    </recommendedName>
</protein>
<proteinExistence type="predicted"/>
<evidence type="ECO:0000313" key="25">
    <source>
        <dbReference type="Proteomes" id="UP000198287"/>
    </source>
</evidence>
<evidence type="ECO:0000256" key="9">
    <source>
        <dbReference type="ARBA" id="ARBA00022833"/>
    </source>
</evidence>
<dbReference type="GO" id="GO:0005700">
    <property type="term" value="C:polytene chromosome"/>
    <property type="evidence" value="ECO:0007669"/>
    <property type="project" value="UniProtKB-ARBA"/>
</dbReference>
<keyword evidence="25" id="KW-1185">Reference proteome</keyword>
<dbReference type="Pfam" id="PF13771">
    <property type="entry name" value="zf-HC5HC2H"/>
    <property type="match status" value="1"/>
</dbReference>
<dbReference type="STRING" id="158441.A0A226DBU2"/>
<comment type="caution">
    <text evidence="24">The sequence shown here is derived from an EMBL/GenBank/DDBJ whole genome shotgun (WGS) entry which is preliminary data.</text>
</comment>
<name>A0A226DBU2_FOLCA</name>
<evidence type="ECO:0000256" key="16">
    <source>
        <dbReference type="ARBA" id="ARBA00071661"/>
    </source>
</evidence>
<dbReference type="SMART" id="SM00249">
    <property type="entry name" value="PHD"/>
    <property type="match status" value="4"/>
</dbReference>
<dbReference type="PROSITE" id="PS51805">
    <property type="entry name" value="EPHD"/>
    <property type="match status" value="1"/>
</dbReference>
<dbReference type="Pfam" id="PF00856">
    <property type="entry name" value="SET"/>
    <property type="match status" value="1"/>
</dbReference>
<evidence type="ECO:0000259" key="23">
    <source>
        <dbReference type="PROSITE" id="PS51805"/>
    </source>
</evidence>
<keyword evidence="12" id="KW-0103">Bromodomain</keyword>
<feature type="compositionally biased region" description="Polar residues" evidence="18">
    <location>
        <begin position="810"/>
        <end position="827"/>
    </location>
</feature>
<dbReference type="InterPro" id="IPR011011">
    <property type="entry name" value="Znf_FYVE_PHD"/>
</dbReference>
<feature type="domain" description="Phorbol-ester/DAG-type" evidence="20">
    <location>
        <begin position="566"/>
        <end position="625"/>
    </location>
</feature>
<evidence type="ECO:0000256" key="2">
    <source>
        <dbReference type="ARBA" id="ARBA00012183"/>
    </source>
</evidence>
<dbReference type="InterPro" id="IPR046341">
    <property type="entry name" value="SET_dom_sf"/>
</dbReference>
<feature type="region of interest" description="Disordered" evidence="18">
    <location>
        <begin position="453"/>
        <end position="473"/>
    </location>
</feature>
<dbReference type="InterPro" id="IPR013083">
    <property type="entry name" value="Znf_RING/FYVE/PHD"/>
</dbReference>
<evidence type="ECO:0000256" key="6">
    <source>
        <dbReference type="ARBA" id="ARBA00022723"/>
    </source>
</evidence>
<evidence type="ECO:0000259" key="20">
    <source>
        <dbReference type="PROSITE" id="PS50081"/>
    </source>
</evidence>
<dbReference type="PROSITE" id="PS50280">
    <property type="entry name" value="SET"/>
    <property type="match status" value="1"/>
</dbReference>
<dbReference type="InterPro" id="IPR019787">
    <property type="entry name" value="Znf_PHD-finger"/>
</dbReference>
<keyword evidence="3 24" id="KW-0489">Methyltransferase</keyword>
<dbReference type="InterPro" id="IPR001965">
    <property type="entry name" value="Znf_PHD"/>
</dbReference>
<evidence type="ECO:0000256" key="10">
    <source>
        <dbReference type="ARBA" id="ARBA00022853"/>
    </source>
</evidence>
<reference evidence="24 25" key="1">
    <citation type="submission" date="2015-12" db="EMBL/GenBank/DDBJ databases">
        <title>The genome of Folsomia candida.</title>
        <authorList>
            <person name="Faddeeva A."/>
            <person name="Derks M.F."/>
            <person name="Anvar Y."/>
            <person name="Smit S."/>
            <person name="Van Straalen N."/>
            <person name="Roelofs D."/>
        </authorList>
    </citation>
    <scope>NUCLEOTIDE SEQUENCE [LARGE SCALE GENOMIC DNA]</scope>
    <source>
        <strain evidence="24 25">VU population</strain>
        <tissue evidence="24">Whole body</tissue>
    </source>
</reference>
<evidence type="ECO:0000256" key="4">
    <source>
        <dbReference type="ARBA" id="ARBA00022679"/>
    </source>
</evidence>
<dbReference type="FunFam" id="3.30.40.10:FF:000002">
    <property type="entry name" value="Histone-lysine N-methyltransferase"/>
    <property type="match status" value="1"/>
</dbReference>
<dbReference type="SUPFAM" id="SSF57903">
    <property type="entry name" value="FYVE/PHD zinc finger"/>
    <property type="match status" value="3"/>
</dbReference>
<evidence type="ECO:0000313" key="24">
    <source>
        <dbReference type="EMBL" id="OXA42600.1"/>
    </source>
</evidence>
<evidence type="ECO:0000256" key="11">
    <source>
        <dbReference type="ARBA" id="ARBA00023015"/>
    </source>
</evidence>
<dbReference type="GO" id="GO:0003677">
    <property type="term" value="F:DNA binding"/>
    <property type="evidence" value="ECO:0007669"/>
    <property type="project" value="UniProtKB-KW"/>
</dbReference>
<feature type="compositionally biased region" description="Low complexity" evidence="18">
    <location>
        <begin position="1367"/>
        <end position="1383"/>
    </location>
</feature>
<dbReference type="InterPro" id="IPR003616">
    <property type="entry name" value="Post-SET_dom"/>
</dbReference>
<dbReference type="GO" id="GO:0140949">
    <property type="term" value="F:histone H3K9 trimethyltransferase activity"/>
    <property type="evidence" value="ECO:0007669"/>
    <property type="project" value="UniProtKB-EC"/>
</dbReference>